<evidence type="ECO:0000256" key="1">
    <source>
        <dbReference type="SAM" id="Phobius"/>
    </source>
</evidence>
<keyword evidence="1" id="KW-1133">Transmembrane helix</keyword>
<gene>
    <name evidence="2" type="ORF">PY32053_00809</name>
</gene>
<protein>
    <submittedName>
        <fullName evidence="2">Uncharacterized protein</fullName>
    </submittedName>
</protein>
<keyword evidence="1" id="KW-0472">Membrane</keyword>
<accession>A0A386UIF0</accession>
<sequence>MQDIIATIVAQEMATIIVAAVLSAMGTAGAFALAQLTRLLGEKRTALLSENLGKAIDRVKADAADKGLTGEGAKAYIADYLKQTMTGTIAKLKATDEDLGRRITAQMAQDALTQALRKAGAS</sequence>
<dbReference type="EMBL" id="CP031078">
    <property type="protein sequence ID" value="AYF00484.1"/>
    <property type="molecule type" value="Genomic_DNA"/>
</dbReference>
<evidence type="ECO:0000313" key="3">
    <source>
        <dbReference type="Proteomes" id="UP000272010"/>
    </source>
</evidence>
<dbReference type="Proteomes" id="UP000272010">
    <property type="component" value="Chromosome"/>
</dbReference>
<dbReference type="AlphaFoldDB" id="A0A386UIF0"/>
<evidence type="ECO:0000313" key="2">
    <source>
        <dbReference type="EMBL" id="AYF00484.1"/>
    </source>
</evidence>
<keyword evidence="1" id="KW-0812">Transmembrane</keyword>
<dbReference type="RefSeq" id="WP_120440755.1">
    <property type="nucleotide sequence ID" value="NZ_CP031078.1"/>
</dbReference>
<organism evidence="2 3">
    <name type="scientific">Paracoccus yeei</name>
    <dbReference type="NCBI Taxonomy" id="147645"/>
    <lineage>
        <taxon>Bacteria</taxon>
        <taxon>Pseudomonadati</taxon>
        <taxon>Pseudomonadota</taxon>
        <taxon>Alphaproteobacteria</taxon>
        <taxon>Rhodobacterales</taxon>
        <taxon>Paracoccaceae</taxon>
        <taxon>Paracoccus</taxon>
    </lineage>
</organism>
<proteinExistence type="predicted"/>
<reference evidence="3" key="1">
    <citation type="submission" date="2018-07" db="EMBL/GenBank/DDBJ databases">
        <title>Genome Structure of the Opportunistic Pathogen Paracoccus yeei (Alphaproteobacteria) and Identification of Putative Virulence Factors.</title>
        <authorList>
            <person name="Lasek R."/>
            <person name="Szuplewska M."/>
            <person name="Mitura M."/>
            <person name="Decewicz P."/>
            <person name="Chmielowska C."/>
            <person name="Pawlot A."/>
            <person name="Sentkowska D."/>
            <person name="Czarnecki J."/>
            <person name="Bartosik D."/>
        </authorList>
    </citation>
    <scope>NUCLEOTIDE SEQUENCE [LARGE SCALE GENOMIC DNA]</scope>
    <source>
        <strain evidence="3">CCUG 32053</strain>
    </source>
</reference>
<feature type="transmembrane region" description="Helical" evidence="1">
    <location>
        <begin position="13"/>
        <end position="34"/>
    </location>
</feature>
<name>A0A386UIF0_9RHOB</name>